<dbReference type="InterPro" id="IPR016181">
    <property type="entry name" value="Acyl_CoA_acyltransferase"/>
</dbReference>
<feature type="domain" description="N-acetyltransferase" evidence="2">
    <location>
        <begin position="15"/>
        <end position="211"/>
    </location>
</feature>
<dbReference type="EC" id="2.3.1.-" evidence="3"/>
<dbReference type="Pfam" id="PF00583">
    <property type="entry name" value="Acetyltransf_1"/>
    <property type="match status" value="1"/>
</dbReference>
<dbReference type="Pfam" id="PF00795">
    <property type="entry name" value="CN_hydrolase"/>
    <property type="match status" value="1"/>
</dbReference>
<dbReference type="CDD" id="cd07574">
    <property type="entry name" value="nitrilase_Rim1_like"/>
    <property type="match status" value="1"/>
</dbReference>
<feature type="domain" description="CN hydrolase" evidence="1">
    <location>
        <begin position="231"/>
        <end position="486"/>
    </location>
</feature>
<dbReference type="PROSITE" id="PS50263">
    <property type="entry name" value="CN_HYDROLASE"/>
    <property type="match status" value="1"/>
</dbReference>
<keyword evidence="4" id="KW-1185">Reference proteome</keyword>
<dbReference type="PANTHER" id="PTHR23088">
    <property type="entry name" value="NITRILASE-RELATED"/>
    <property type="match status" value="1"/>
</dbReference>
<accession>A0ABW7N9R2</accession>
<reference evidence="3 4" key="1">
    <citation type="journal article" date="2013" name="Int. J. Syst. Evol. Microbiol.">
        <title>Marinoscillum luteum sp. nov., isolated from marine sediment.</title>
        <authorList>
            <person name="Cha I.T."/>
            <person name="Park S.J."/>
            <person name="Kim S.J."/>
            <person name="Kim J.G."/>
            <person name="Jung M.Y."/>
            <person name="Shin K.S."/>
            <person name="Kwon K.K."/>
            <person name="Yang S.H."/>
            <person name="Seo Y.S."/>
            <person name="Rhee S.K."/>
        </authorList>
    </citation>
    <scope>NUCLEOTIDE SEQUENCE [LARGE SCALE GENOMIC DNA]</scope>
    <source>
        <strain evidence="3 4">KCTC 23939</strain>
    </source>
</reference>
<dbReference type="PROSITE" id="PS51186">
    <property type="entry name" value="GNAT"/>
    <property type="match status" value="1"/>
</dbReference>
<name>A0ABW7N9R2_9BACT</name>
<evidence type="ECO:0000259" key="1">
    <source>
        <dbReference type="PROSITE" id="PS50263"/>
    </source>
</evidence>
<dbReference type="Gene3D" id="3.60.110.10">
    <property type="entry name" value="Carbon-nitrogen hydrolase"/>
    <property type="match status" value="1"/>
</dbReference>
<comment type="caution">
    <text evidence="3">The sequence shown here is derived from an EMBL/GenBank/DDBJ whole genome shotgun (WGS) entry which is preliminary data.</text>
</comment>
<evidence type="ECO:0000313" key="3">
    <source>
        <dbReference type="EMBL" id="MFH6984240.1"/>
    </source>
</evidence>
<dbReference type="InterPro" id="IPR036526">
    <property type="entry name" value="C-N_Hydrolase_sf"/>
</dbReference>
<sequence>MTNKKEPVLSGELNVQLRHLQLSDYPELREIMELAYKGIDEPYWERMDIKRLLKIFPEGQLCVEVDGKMVAAALAIIVDYKKFGDNHTYKQIVGNDSFSTHDDAGNVLYGIDVFVHPDYRGLRLGRRLYDSRKELCENLNLKSIVAGGRIPNYEKYAKDMTPRQYIDAVKNREINDPILNFQIGNDFHVKKILKNYLPGDSKSKDYATLLEWNNIYYAETEKLINAPRTYVRVGLVQWQMRPFKDLESLVEQMEYFIDAFGDYQSDFILFPELFNAPLMAEFNHLGEPEAIRGLAKYTHALREKFTEFAISYNVNIITGSMPEIENEKLYNVSYLCRRDGSWDSYKKIHITPSEQNSWGMTGGDKVKVFDTDAGKIGITICYDSEFPEISRLYAEQGMQILFVPFLTDTQNGYNRVRYCAQARAIENECYVAIAGCVGNLPKVNNMDIQYAQSAIFTPSDFAFPTNAIKAEATPNTEMTVIGDLDLELLKELHEFGSVRNLKDRRLDLYNIKLKK</sequence>
<organism evidence="3 4">
    <name type="scientific">Marinoscillum luteum</name>
    <dbReference type="NCBI Taxonomy" id="861051"/>
    <lineage>
        <taxon>Bacteria</taxon>
        <taxon>Pseudomonadati</taxon>
        <taxon>Bacteroidota</taxon>
        <taxon>Cytophagia</taxon>
        <taxon>Cytophagales</taxon>
        <taxon>Reichenbachiellaceae</taxon>
        <taxon>Marinoscillum</taxon>
    </lineage>
</organism>
<proteinExistence type="predicted"/>
<evidence type="ECO:0000259" key="2">
    <source>
        <dbReference type="PROSITE" id="PS51186"/>
    </source>
</evidence>
<dbReference type="InterPro" id="IPR000182">
    <property type="entry name" value="GNAT_dom"/>
</dbReference>
<dbReference type="GO" id="GO:0016746">
    <property type="term" value="F:acyltransferase activity"/>
    <property type="evidence" value="ECO:0007669"/>
    <property type="project" value="UniProtKB-KW"/>
</dbReference>
<protein>
    <submittedName>
        <fullName evidence="3">GNAT family N-acetyltransferase</fullName>
        <ecNumber evidence="3">2.3.1.-</ecNumber>
    </submittedName>
</protein>
<gene>
    <name evidence="3" type="ORF">ACHKAR_12365</name>
</gene>
<dbReference type="Gene3D" id="3.40.630.30">
    <property type="match status" value="1"/>
</dbReference>
<evidence type="ECO:0000313" key="4">
    <source>
        <dbReference type="Proteomes" id="UP001610063"/>
    </source>
</evidence>
<dbReference type="InterPro" id="IPR003010">
    <property type="entry name" value="C-N_Hydrolase"/>
</dbReference>
<dbReference type="Proteomes" id="UP001610063">
    <property type="component" value="Unassembled WGS sequence"/>
</dbReference>
<dbReference type="SUPFAM" id="SSF55729">
    <property type="entry name" value="Acyl-CoA N-acyltransferases (Nat)"/>
    <property type="match status" value="1"/>
</dbReference>
<dbReference type="EMBL" id="JBIPKE010000017">
    <property type="protein sequence ID" value="MFH6984240.1"/>
    <property type="molecule type" value="Genomic_DNA"/>
</dbReference>
<dbReference type="CDD" id="cd04301">
    <property type="entry name" value="NAT_SF"/>
    <property type="match status" value="1"/>
</dbReference>
<keyword evidence="3" id="KW-0012">Acyltransferase</keyword>
<dbReference type="RefSeq" id="WP_159584983.1">
    <property type="nucleotide sequence ID" value="NZ_JBIPKE010000017.1"/>
</dbReference>
<keyword evidence="3" id="KW-0808">Transferase</keyword>
<dbReference type="PANTHER" id="PTHR23088:SF50">
    <property type="entry name" value="HYDROLASE YHCX"/>
    <property type="match status" value="1"/>
</dbReference>
<dbReference type="SUPFAM" id="SSF56317">
    <property type="entry name" value="Carbon-nitrogen hydrolase"/>
    <property type="match status" value="1"/>
</dbReference>